<protein>
    <submittedName>
        <fullName evidence="1">Uncharacterized protein</fullName>
    </submittedName>
</protein>
<gene>
    <name evidence="1" type="ORF">BRCON_0485</name>
</gene>
<dbReference type="EMBL" id="CP030759">
    <property type="protein sequence ID" value="AXA35262.1"/>
    <property type="molecule type" value="Genomic_DNA"/>
</dbReference>
<dbReference type="AlphaFoldDB" id="A0A2Z4Y3F0"/>
<accession>A0A2Z4Y3F0</accession>
<dbReference type="Proteomes" id="UP000262583">
    <property type="component" value="Chromosome"/>
</dbReference>
<sequence length="40" mass="4376">MISPILAVADCSFRRSAFVSDKVNYEKSALSSAKGERRQG</sequence>
<organism evidence="1 2">
    <name type="scientific">Sumerlaea chitinivorans</name>
    <dbReference type="NCBI Taxonomy" id="2250252"/>
    <lineage>
        <taxon>Bacteria</taxon>
        <taxon>Candidatus Sumerlaeota</taxon>
        <taxon>Candidatus Sumerlaeia</taxon>
        <taxon>Candidatus Sumerlaeales</taxon>
        <taxon>Candidatus Sumerlaeaceae</taxon>
        <taxon>Candidatus Sumerlaea</taxon>
    </lineage>
</organism>
<evidence type="ECO:0000313" key="1">
    <source>
        <dbReference type="EMBL" id="AXA35262.1"/>
    </source>
</evidence>
<proteinExistence type="predicted"/>
<reference evidence="1 2" key="1">
    <citation type="submission" date="2018-05" db="EMBL/GenBank/DDBJ databases">
        <title>A metagenomic window into the 2 km-deep terrestrial subsurface aquifer revealed taxonomically and functionally diverse microbial community comprising novel uncultured bacterial lineages.</title>
        <authorList>
            <person name="Kadnikov V.V."/>
            <person name="Mardanov A.V."/>
            <person name="Beletsky A.V."/>
            <person name="Banks D."/>
            <person name="Pimenov N.V."/>
            <person name="Frank Y.A."/>
            <person name="Karnachuk O.V."/>
            <person name="Ravin N.V."/>
        </authorList>
    </citation>
    <scope>NUCLEOTIDE SEQUENCE [LARGE SCALE GENOMIC DNA]</scope>
    <source>
        <strain evidence="1">BY</strain>
    </source>
</reference>
<dbReference type="KEGG" id="schv:BRCON_0485"/>
<evidence type="ECO:0000313" key="2">
    <source>
        <dbReference type="Proteomes" id="UP000262583"/>
    </source>
</evidence>
<name>A0A2Z4Y3F0_SUMC1</name>